<evidence type="ECO:0000313" key="1">
    <source>
        <dbReference type="EMBL" id="GAI74882.1"/>
    </source>
</evidence>
<dbReference type="EMBL" id="BARW01007683">
    <property type="protein sequence ID" value="GAI74882.1"/>
    <property type="molecule type" value="Genomic_DNA"/>
</dbReference>
<protein>
    <submittedName>
        <fullName evidence="1">Uncharacterized protein</fullName>
    </submittedName>
</protein>
<feature type="non-terminal residue" evidence="1">
    <location>
        <position position="1"/>
    </location>
</feature>
<organism evidence="1">
    <name type="scientific">marine sediment metagenome</name>
    <dbReference type="NCBI Taxonomy" id="412755"/>
    <lineage>
        <taxon>unclassified sequences</taxon>
        <taxon>metagenomes</taxon>
        <taxon>ecological metagenomes</taxon>
    </lineage>
</organism>
<sequence length="146" mass="17180">AHILLKISYVSQIDFSKFLDGIIELMSNSVKEEFKELLVIALRFGYSGNKMYALKKFIIQIFEQVNKDSSVQAQYITYGDDKLIIYDGVLEYEFRSDEDKTIKFDMSELQNFNLVKNLKKIKIWGNVKTIDGLMFHRDLENIYIQK</sequence>
<reference evidence="1" key="1">
    <citation type="journal article" date="2014" name="Front. Microbiol.">
        <title>High frequency of phylogenetically diverse reductive dehalogenase-homologous genes in deep subseafloor sedimentary metagenomes.</title>
        <authorList>
            <person name="Kawai M."/>
            <person name="Futagami T."/>
            <person name="Toyoda A."/>
            <person name="Takaki Y."/>
            <person name="Nishi S."/>
            <person name="Hori S."/>
            <person name="Arai W."/>
            <person name="Tsubouchi T."/>
            <person name="Morono Y."/>
            <person name="Uchiyama I."/>
            <person name="Ito T."/>
            <person name="Fujiyama A."/>
            <person name="Inagaki F."/>
            <person name="Takami H."/>
        </authorList>
    </citation>
    <scope>NUCLEOTIDE SEQUENCE</scope>
    <source>
        <strain evidence="1">Expedition CK06-06</strain>
    </source>
</reference>
<proteinExistence type="predicted"/>
<comment type="caution">
    <text evidence="1">The sequence shown here is derived from an EMBL/GenBank/DDBJ whole genome shotgun (WGS) entry which is preliminary data.</text>
</comment>
<name>X1R293_9ZZZZ</name>
<accession>X1R293</accession>
<dbReference type="AlphaFoldDB" id="X1R293"/>
<gene>
    <name evidence="1" type="ORF">S12H4_15925</name>
</gene>